<dbReference type="InterPro" id="IPR005158">
    <property type="entry name" value="BTAD"/>
</dbReference>
<dbReference type="RefSeq" id="WP_177214467.1">
    <property type="nucleotide sequence ID" value="NZ_FOYZ01000001.1"/>
</dbReference>
<dbReference type="SUPFAM" id="SSF46894">
    <property type="entry name" value="C-terminal effector domain of the bipartite response regulators"/>
    <property type="match status" value="1"/>
</dbReference>
<keyword evidence="4" id="KW-1185">Reference proteome</keyword>
<dbReference type="PANTHER" id="PTHR35807:SF2">
    <property type="entry name" value="TRANSCRIPTIONAL ACTIVATOR DOMAIN"/>
    <property type="match status" value="1"/>
</dbReference>
<protein>
    <submittedName>
        <fullName evidence="3">Transcriptional regulatory protein, C terminal</fullName>
    </submittedName>
</protein>
<evidence type="ECO:0000313" key="3">
    <source>
        <dbReference type="EMBL" id="SFR54081.1"/>
    </source>
</evidence>
<evidence type="ECO:0000259" key="1">
    <source>
        <dbReference type="Pfam" id="PF03704"/>
    </source>
</evidence>
<dbReference type="EMBL" id="FOYZ01000001">
    <property type="protein sequence ID" value="SFR54081.1"/>
    <property type="molecule type" value="Genomic_DNA"/>
</dbReference>
<evidence type="ECO:0000259" key="2">
    <source>
        <dbReference type="Pfam" id="PF25873"/>
    </source>
</evidence>
<dbReference type="PANTHER" id="PTHR35807">
    <property type="entry name" value="TRANSCRIPTIONAL REGULATOR REDD-RELATED"/>
    <property type="match status" value="1"/>
</dbReference>
<sequence length="723" mass="85907">MKQQNFILRENMLKVLADVKEPCILINANAGYGKTVLALQYCKTREIMDVWYTFIKADNRKKVFMKNLVDAWKKKCLDLDFEVTEEENYEWYIKRMLEKLNENLEGKQLRLVFDDFHLIDNSEIHNLMKYLITNIPQNAKVLILGRSSMADGLSKLIMEGFCYCVAQESLAFSLEETDSFVKLFSDYKDKKQMGKILFEKFNGWQAGIKAALIYFENQKPINYEKINWEELISISLLTQYIEEEIYNYLPEEIRHFLKITAVLDEFNLELCNYIFLNQESERLISILLRENLFIEKVGEDCNTWYYNTIFRTFLCNQLLPKEKEEIIKKASYYCCSIGKYEMAIDYAMRIHDVQHLKKVLALYQSDLVQHLDDGLVKKCILYFLNVGNCLGSDILEQIGEYFIYRNKMKKSEYDLSRDSFIPTNQECSYQDFYKLLIRYNENQPYYSKKIKDALFGSVQNVEKADNPAVNKKIIVKSFGRFEVIFSEDEKEIPWRTKKGCELFAYLHELQGKPVSRQKILEKLWNHYVPDNAVAMLHNMLYNIRKELAAHHLDNLIQYKNKMYSLNMEYIQSDLSEMILFCERIQKNDMAALRKNQDYFLVYPGTYLGDFDCEWGREGKEYYETMYIKGCVLLAQEYIKEKSYENSIAFLKKALEIDSYSEKIVGMLIFCYGQLGNYKLVRKKYEDFCILLKKELEIEPSDKLNEIYRHSFIEENIKNERVYV</sequence>
<dbReference type="AlphaFoldDB" id="A0A1I6HHZ3"/>
<dbReference type="InterPro" id="IPR027417">
    <property type="entry name" value="P-loop_NTPase"/>
</dbReference>
<dbReference type="GO" id="GO:0003677">
    <property type="term" value="F:DNA binding"/>
    <property type="evidence" value="ECO:0007669"/>
    <property type="project" value="InterPro"/>
</dbReference>
<gene>
    <name evidence="3" type="ORF">SAMN05661086_00006</name>
</gene>
<dbReference type="SUPFAM" id="SSF52540">
    <property type="entry name" value="P-loop containing nucleoside triphosphate hydrolases"/>
    <property type="match status" value="1"/>
</dbReference>
<dbReference type="Pfam" id="PF03704">
    <property type="entry name" value="BTAD"/>
    <property type="match status" value="1"/>
</dbReference>
<accession>A0A1I6HHZ3</accession>
<dbReference type="Gene3D" id="1.25.40.10">
    <property type="entry name" value="Tetratricopeptide repeat domain"/>
    <property type="match status" value="1"/>
</dbReference>
<dbReference type="Gene3D" id="3.40.50.300">
    <property type="entry name" value="P-loop containing nucleotide triphosphate hydrolases"/>
    <property type="match status" value="1"/>
</dbReference>
<dbReference type="InterPro" id="IPR011990">
    <property type="entry name" value="TPR-like_helical_dom_sf"/>
</dbReference>
<dbReference type="Gene3D" id="1.10.10.10">
    <property type="entry name" value="Winged helix-like DNA-binding domain superfamily/Winged helix DNA-binding domain"/>
    <property type="match status" value="1"/>
</dbReference>
<name>A0A1I6HHZ3_9FIRM</name>
<evidence type="ECO:0000313" key="4">
    <source>
        <dbReference type="Proteomes" id="UP000199659"/>
    </source>
</evidence>
<dbReference type="InterPro" id="IPR059106">
    <property type="entry name" value="WHD_MalT"/>
</dbReference>
<feature type="domain" description="Bacterial transcriptional activator" evidence="1">
    <location>
        <begin position="600"/>
        <end position="708"/>
    </location>
</feature>
<dbReference type="Proteomes" id="UP000199659">
    <property type="component" value="Unassembled WGS sequence"/>
</dbReference>
<reference evidence="3 4" key="1">
    <citation type="submission" date="2016-10" db="EMBL/GenBank/DDBJ databases">
        <authorList>
            <person name="de Groot N.N."/>
        </authorList>
    </citation>
    <scope>NUCLEOTIDE SEQUENCE [LARGE SCALE GENOMIC DNA]</scope>
    <source>
        <strain evidence="3 4">743A</strain>
    </source>
</reference>
<dbReference type="GO" id="GO:0006355">
    <property type="term" value="P:regulation of DNA-templated transcription"/>
    <property type="evidence" value="ECO:0007669"/>
    <property type="project" value="InterPro"/>
</dbReference>
<organism evidence="3 4">
    <name type="scientific">Anaeromicropila populeti</name>
    <dbReference type="NCBI Taxonomy" id="37658"/>
    <lineage>
        <taxon>Bacteria</taxon>
        <taxon>Bacillati</taxon>
        <taxon>Bacillota</taxon>
        <taxon>Clostridia</taxon>
        <taxon>Lachnospirales</taxon>
        <taxon>Lachnospiraceae</taxon>
        <taxon>Anaeromicropila</taxon>
    </lineage>
</organism>
<dbReference type="Pfam" id="PF25873">
    <property type="entry name" value="WHD_MalT"/>
    <property type="match status" value="1"/>
</dbReference>
<feature type="domain" description="MalT-like winged helix" evidence="2">
    <location>
        <begin position="243"/>
        <end position="325"/>
    </location>
</feature>
<proteinExistence type="predicted"/>
<dbReference type="InterPro" id="IPR016032">
    <property type="entry name" value="Sig_transdc_resp-reg_C-effctor"/>
</dbReference>
<dbReference type="InterPro" id="IPR051677">
    <property type="entry name" value="AfsR-DnrI-RedD_regulator"/>
</dbReference>
<dbReference type="InterPro" id="IPR036388">
    <property type="entry name" value="WH-like_DNA-bd_sf"/>
</dbReference>
<dbReference type="SUPFAM" id="SSF48452">
    <property type="entry name" value="TPR-like"/>
    <property type="match status" value="1"/>
</dbReference>
<dbReference type="STRING" id="37658.SAMN05661086_00006"/>